<accession>A0A7C9QUY1</accession>
<dbReference type="AlphaFoldDB" id="A0A7C9QUY1"/>
<keyword evidence="2" id="KW-1185">Reference proteome</keyword>
<evidence type="ECO:0000313" key="2">
    <source>
        <dbReference type="Proteomes" id="UP000480684"/>
    </source>
</evidence>
<name>A0A7C9QUY1_9PROT</name>
<dbReference type="RefSeq" id="WP_163680973.1">
    <property type="nucleotide sequence ID" value="NZ_JAAIYP010000039.1"/>
</dbReference>
<proteinExistence type="predicted"/>
<dbReference type="Proteomes" id="UP000480684">
    <property type="component" value="Unassembled WGS sequence"/>
</dbReference>
<organism evidence="1 2">
    <name type="scientific">Magnetospirillum aberrantis SpK</name>
    <dbReference type="NCBI Taxonomy" id="908842"/>
    <lineage>
        <taxon>Bacteria</taxon>
        <taxon>Pseudomonadati</taxon>
        <taxon>Pseudomonadota</taxon>
        <taxon>Alphaproteobacteria</taxon>
        <taxon>Rhodospirillales</taxon>
        <taxon>Rhodospirillaceae</taxon>
        <taxon>Magnetospirillum</taxon>
    </lineage>
</organism>
<protein>
    <submittedName>
        <fullName evidence="1">Uncharacterized protein</fullName>
    </submittedName>
</protein>
<dbReference type="EMBL" id="JAAIYP010000039">
    <property type="protein sequence ID" value="NFV81240.1"/>
    <property type="molecule type" value="Genomic_DNA"/>
</dbReference>
<reference evidence="1 2" key="1">
    <citation type="submission" date="2020-02" db="EMBL/GenBank/DDBJ databases">
        <authorList>
            <person name="Dziuba M."/>
            <person name="Kuznetsov B."/>
            <person name="Mardanov A."/>
            <person name="Ravin N."/>
            <person name="Grouzdev D."/>
        </authorList>
    </citation>
    <scope>NUCLEOTIDE SEQUENCE [LARGE SCALE GENOMIC DNA]</scope>
    <source>
        <strain evidence="1 2">SpK</strain>
    </source>
</reference>
<evidence type="ECO:0000313" key="1">
    <source>
        <dbReference type="EMBL" id="NFV81240.1"/>
    </source>
</evidence>
<dbReference type="PROSITE" id="PS51257">
    <property type="entry name" value="PROKAR_LIPOPROTEIN"/>
    <property type="match status" value="1"/>
</dbReference>
<gene>
    <name evidence="1" type="ORF">G4223_14070</name>
</gene>
<sequence>MRPLFVFLPVLAVLLSGCYETRAPVVTNGVRAEAMKDGRWRRADGSELVLSWNQADSAYRVDAGGEVRLAPLGALWLADYQAERNVVLLARLSKDQVVLLEPTPEVEAKLIAAHGLGVHPGPVNRLSGDPAELRRFLGDLAKLEGAGVLREAERLTWVGPS</sequence>
<comment type="caution">
    <text evidence="1">The sequence shown here is derived from an EMBL/GenBank/DDBJ whole genome shotgun (WGS) entry which is preliminary data.</text>
</comment>